<dbReference type="Pfam" id="PF13193">
    <property type="entry name" value="AMP-binding_C"/>
    <property type="match status" value="1"/>
</dbReference>
<feature type="domain" description="AMP-binding enzyme C-terminal" evidence="2">
    <location>
        <begin position="456"/>
        <end position="534"/>
    </location>
</feature>
<dbReference type="Proteomes" id="UP001583186">
    <property type="component" value="Unassembled WGS sequence"/>
</dbReference>
<dbReference type="PROSITE" id="PS00455">
    <property type="entry name" value="AMP_BINDING"/>
    <property type="match status" value="1"/>
</dbReference>
<evidence type="ECO:0000313" key="4">
    <source>
        <dbReference type="Proteomes" id="UP001583186"/>
    </source>
</evidence>
<name>A0ABR3Z9X8_9PEZI</name>
<keyword evidence="4" id="KW-1185">Reference proteome</keyword>
<dbReference type="SUPFAM" id="SSF56801">
    <property type="entry name" value="Acetyl-CoA synthetase-like"/>
    <property type="match status" value="1"/>
</dbReference>
<evidence type="ECO:0000259" key="2">
    <source>
        <dbReference type="Pfam" id="PF13193"/>
    </source>
</evidence>
<dbReference type="PANTHER" id="PTHR24096">
    <property type="entry name" value="LONG-CHAIN-FATTY-ACID--COA LIGASE"/>
    <property type="match status" value="1"/>
</dbReference>
<dbReference type="InterPro" id="IPR042099">
    <property type="entry name" value="ANL_N_sf"/>
</dbReference>
<sequence>MLMQSKFPDVEYPTDLTIWEWAFEDPKWSQLHNVPRSQIGGYTNAVTGERLDFHQVKDHATHLSTALVRDHGLTEQDTVSLFSHGTIWYPVAMFAVLRAGGRINGASPAYGEAEMTNAVQTAKSKFIMTVPASLKVALAAAKAAGIPNERVFLLEGEADGFKSVQSLIEKGRSYGKGGQTAIFRVPRGKTNDICGFLTFSSGTTGLPKAVMLSHRNVLAQCAQLKDVALPEKKHQLACLPLFHISGLVRFLMWPVASNDECVMLPQFTMEAFLEAIEKYKITDLTLVPSIVVRLIRDPVVNKYNLRSVQRVACGAAPLGLDVLALLQKKLPWTGFRQSYGMTESCCCLSTHPPEYYDYKYGNNGGVLLGSTAVKVIDVDTGKELDINQTGEILAKGPQIAMGYLDNPTETAETFGADGFLHTGDIGKIDENGFIYIVDRIKEMIKVKGQQVAPADLEHLLIGHDSVVDCAVIGITEDQYSSERPKAYVVVKPNINPSDALGKELMDYVKEKRVRYKWVKEIEFISEIPRNPSGKVLRRI</sequence>
<feature type="domain" description="AMP-dependent synthetase/ligase" evidence="1">
    <location>
        <begin position="47"/>
        <end position="404"/>
    </location>
</feature>
<accession>A0ABR3Z9X8</accession>
<dbReference type="InterPro" id="IPR045851">
    <property type="entry name" value="AMP-bd_C_sf"/>
</dbReference>
<dbReference type="Pfam" id="PF00501">
    <property type="entry name" value="AMP-binding"/>
    <property type="match status" value="1"/>
</dbReference>
<organism evidence="3 4">
    <name type="scientific">Sporothrix stenoceras</name>
    <dbReference type="NCBI Taxonomy" id="5173"/>
    <lineage>
        <taxon>Eukaryota</taxon>
        <taxon>Fungi</taxon>
        <taxon>Dikarya</taxon>
        <taxon>Ascomycota</taxon>
        <taxon>Pezizomycotina</taxon>
        <taxon>Sordariomycetes</taxon>
        <taxon>Sordariomycetidae</taxon>
        <taxon>Ophiostomatales</taxon>
        <taxon>Ophiostomataceae</taxon>
        <taxon>Sporothrix</taxon>
    </lineage>
</organism>
<evidence type="ECO:0000259" key="1">
    <source>
        <dbReference type="Pfam" id="PF00501"/>
    </source>
</evidence>
<dbReference type="Gene3D" id="3.40.50.12780">
    <property type="entry name" value="N-terminal domain of ligase-like"/>
    <property type="match status" value="1"/>
</dbReference>
<protein>
    <submittedName>
        <fullName evidence="3">Uncharacterized protein</fullName>
    </submittedName>
</protein>
<comment type="caution">
    <text evidence="3">The sequence shown here is derived from an EMBL/GenBank/DDBJ whole genome shotgun (WGS) entry which is preliminary data.</text>
</comment>
<reference evidence="3 4" key="1">
    <citation type="journal article" date="2024" name="IMA Fungus">
        <title>IMA Genome - F19 : A genome assembly and annotation guide to empower mycologists, including annotated draft genome sequences of Ceratocystis pirilliformis, Diaporthe australafricana, Fusarium ophioides, Paecilomyces lecythidis, and Sporothrix stenoceras.</title>
        <authorList>
            <person name="Aylward J."/>
            <person name="Wilson A.M."/>
            <person name="Visagie C.M."/>
            <person name="Spraker J."/>
            <person name="Barnes I."/>
            <person name="Buitendag C."/>
            <person name="Ceriani C."/>
            <person name="Del Mar Angel L."/>
            <person name="du Plessis D."/>
            <person name="Fuchs T."/>
            <person name="Gasser K."/>
            <person name="Kramer D."/>
            <person name="Li W."/>
            <person name="Munsamy K."/>
            <person name="Piso A."/>
            <person name="Price J.L."/>
            <person name="Sonnekus B."/>
            <person name="Thomas C."/>
            <person name="van der Nest A."/>
            <person name="van Dijk A."/>
            <person name="van Heerden A."/>
            <person name="van Vuuren N."/>
            <person name="Yilmaz N."/>
            <person name="Duong T.A."/>
            <person name="van der Merwe N.A."/>
            <person name="Wingfield M.J."/>
            <person name="Wingfield B.D."/>
        </authorList>
    </citation>
    <scope>NUCLEOTIDE SEQUENCE [LARGE SCALE GENOMIC DNA]</scope>
    <source>
        <strain evidence="3 4">CMW 5346</strain>
    </source>
</reference>
<dbReference type="InterPro" id="IPR000873">
    <property type="entry name" value="AMP-dep_synth/lig_dom"/>
</dbReference>
<evidence type="ECO:0000313" key="3">
    <source>
        <dbReference type="EMBL" id="KAL1897466.1"/>
    </source>
</evidence>
<proteinExistence type="predicted"/>
<dbReference type="Gene3D" id="3.30.300.30">
    <property type="match status" value="1"/>
</dbReference>
<dbReference type="PANTHER" id="PTHR24096:SF422">
    <property type="entry name" value="BCDNA.GH02901"/>
    <property type="match status" value="1"/>
</dbReference>
<dbReference type="EMBL" id="JAWCUI010000019">
    <property type="protein sequence ID" value="KAL1897466.1"/>
    <property type="molecule type" value="Genomic_DNA"/>
</dbReference>
<dbReference type="InterPro" id="IPR025110">
    <property type="entry name" value="AMP-bd_C"/>
</dbReference>
<gene>
    <name evidence="3" type="ORF">Sste5346_004204</name>
</gene>
<dbReference type="InterPro" id="IPR020845">
    <property type="entry name" value="AMP-binding_CS"/>
</dbReference>